<comment type="caution">
    <text evidence="3">The sequence shown here is derived from an EMBL/GenBank/DDBJ whole genome shotgun (WGS) entry which is preliminary data.</text>
</comment>
<dbReference type="GO" id="GO:0070967">
    <property type="term" value="F:coenzyme F420 binding"/>
    <property type="evidence" value="ECO:0007669"/>
    <property type="project" value="TreeGrafter"/>
</dbReference>
<proteinExistence type="predicted"/>
<dbReference type="Proteomes" id="UP000649179">
    <property type="component" value="Unassembled WGS sequence"/>
</dbReference>
<reference evidence="3" key="1">
    <citation type="journal article" date="2014" name="Int. J. Syst. Evol. Microbiol.">
        <title>Complete genome sequence of Corynebacterium casei LMG S-19264T (=DSM 44701T), isolated from a smear-ripened cheese.</title>
        <authorList>
            <consortium name="US DOE Joint Genome Institute (JGI-PGF)"/>
            <person name="Walter F."/>
            <person name="Albersmeier A."/>
            <person name="Kalinowski J."/>
            <person name="Ruckert C."/>
        </authorList>
    </citation>
    <scope>NUCLEOTIDE SEQUENCE</scope>
    <source>
        <strain evidence="3">CGMCC 1.16067</strain>
    </source>
</reference>
<dbReference type="RefSeq" id="WP_308422218.1">
    <property type="nucleotide sequence ID" value="NZ_BMKQ01000001.1"/>
</dbReference>
<evidence type="ECO:0000313" key="3">
    <source>
        <dbReference type="EMBL" id="GGF46695.1"/>
    </source>
</evidence>
<sequence>MSRSPLLDEMGDGLREFWTERHLCTLTTLRSDGSPHVVAVGCVLDPEQGCAWVITSGSSRKARNVAAGDPAGGPARVSVAQVDGRRWSSVEGTAEVRTDAESVAHAEQVYAGRYRQPRENPARVALRITPTRVLAGPSLR</sequence>
<dbReference type="InterPro" id="IPR052019">
    <property type="entry name" value="F420H2_bilvrd_red/Heme_oxyg"/>
</dbReference>
<organism evidence="3 4">
    <name type="scientific">Marmoricola endophyticus</name>
    <dbReference type="NCBI Taxonomy" id="2040280"/>
    <lineage>
        <taxon>Bacteria</taxon>
        <taxon>Bacillati</taxon>
        <taxon>Actinomycetota</taxon>
        <taxon>Actinomycetes</taxon>
        <taxon>Propionibacteriales</taxon>
        <taxon>Nocardioidaceae</taxon>
        <taxon>Marmoricola</taxon>
    </lineage>
</organism>
<dbReference type="GO" id="GO:0016627">
    <property type="term" value="F:oxidoreductase activity, acting on the CH-CH group of donors"/>
    <property type="evidence" value="ECO:0007669"/>
    <property type="project" value="TreeGrafter"/>
</dbReference>
<dbReference type="NCBIfam" id="TIGR03618">
    <property type="entry name" value="Rv1155_F420"/>
    <property type="match status" value="1"/>
</dbReference>
<dbReference type="PANTHER" id="PTHR35176">
    <property type="entry name" value="HEME OXYGENASE HI_0854-RELATED"/>
    <property type="match status" value="1"/>
</dbReference>
<protein>
    <submittedName>
        <fullName evidence="3">PPOX class F420-dependent enzyme</fullName>
    </submittedName>
</protein>
<dbReference type="EMBL" id="BMKQ01000001">
    <property type="protein sequence ID" value="GGF46695.1"/>
    <property type="molecule type" value="Genomic_DNA"/>
</dbReference>
<dbReference type="Pfam" id="PF01243">
    <property type="entry name" value="PNPOx_N"/>
    <property type="match status" value="1"/>
</dbReference>
<dbReference type="PANTHER" id="PTHR35176:SF1">
    <property type="entry name" value="F420H(2)-DEPENDENT BILIVERDIN REDUCTASE"/>
    <property type="match status" value="1"/>
</dbReference>
<dbReference type="InterPro" id="IPR019920">
    <property type="entry name" value="F420-binding_dom_put"/>
</dbReference>
<keyword evidence="4" id="KW-1185">Reference proteome</keyword>
<name>A0A917BI39_9ACTN</name>
<evidence type="ECO:0000259" key="2">
    <source>
        <dbReference type="Pfam" id="PF01243"/>
    </source>
</evidence>
<dbReference type="Gene3D" id="2.30.110.10">
    <property type="entry name" value="Electron Transport, Fmn-binding Protein, Chain A"/>
    <property type="match status" value="1"/>
</dbReference>
<evidence type="ECO:0000256" key="1">
    <source>
        <dbReference type="ARBA" id="ARBA00023002"/>
    </source>
</evidence>
<reference evidence="3" key="2">
    <citation type="submission" date="2020-09" db="EMBL/GenBank/DDBJ databases">
        <authorList>
            <person name="Sun Q."/>
            <person name="Zhou Y."/>
        </authorList>
    </citation>
    <scope>NUCLEOTIDE SEQUENCE</scope>
    <source>
        <strain evidence="3">CGMCC 1.16067</strain>
    </source>
</reference>
<dbReference type="AlphaFoldDB" id="A0A917BI39"/>
<dbReference type="SUPFAM" id="SSF50475">
    <property type="entry name" value="FMN-binding split barrel"/>
    <property type="match status" value="1"/>
</dbReference>
<accession>A0A917BI39</accession>
<gene>
    <name evidence="3" type="ORF">GCM10011519_20850</name>
</gene>
<evidence type="ECO:0000313" key="4">
    <source>
        <dbReference type="Proteomes" id="UP000649179"/>
    </source>
</evidence>
<keyword evidence="1" id="KW-0560">Oxidoreductase</keyword>
<feature type="domain" description="Pyridoxamine 5'-phosphate oxidase N-terminal" evidence="2">
    <location>
        <begin position="13"/>
        <end position="133"/>
    </location>
</feature>
<dbReference type="GO" id="GO:0005829">
    <property type="term" value="C:cytosol"/>
    <property type="evidence" value="ECO:0007669"/>
    <property type="project" value="TreeGrafter"/>
</dbReference>
<dbReference type="InterPro" id="IPR012349">
    <property type="entry name" value="Split_barrel_FMN-bd"/>
</dbReference>
<dbReference type="InterPro" id="IPR011576">
    <property type="entry name" value="Pyridox_Oxase_N"/>
</dbReference>